<dbReference type="InterPro" id="IPR021109">
    <property type="entry name" value="Peptidase_aspartic_dom_sf"/>
</dbReference>
<dbReference type="InterPro" id="IPR053134">
    <property type="entry name" value="RNA-dir_DNA_polymerase"/>
</dbReference>
<dbReference type="InterPro" id="IPR043128">
    <property type="entry name" value="Rev_trsase/Diguanyl_cyclase"/>
</dbReference>
<dbReference type="PROSITE" id="PS50878">
    <property type="entry name" value="RT_POL"/>
    <property type="match status" value="1"/>
</dbReference>
<dbReference type="InterPro" id="IPR043502">
    <property type="entry name" value="DNA/RNA_pol_sf"/>
</dbReference>
<dbReference type="Pfam" id="PF17919">
    <property type="entry name" value="RT_RNaseH_2"/>
    <property type="match status" value="1"/>
</dbReference>
<dbReference type="SUPFAM" id="SSF56672">
    <property type="entry name" value="DNA/RNA polymerases"/>
    <property type="match status" value="1"/>
</dbReference>
<dbReference type="Gene3D" id="2.40.70.10">
    <property type="entry name" value="Acid Proteases"/>
    <property type="match status" value="1"/>
</dbReference>
<dbReference type="CDD" id="cd01647">
    <property type="entry name" value="RT_LTR"/>
    <property type="match status" value="1"/>
</dbReference>
<gene>
    <name evidence="4" type="primary">LOC107006400</name>
</gene>
<keyword evidence="3" id="KW-1185">Reference proteome</keyword>
<dbReference type="PANTHER" id="PTHR24559:SF457">
    <property type="entry name" value="RNA-DIRECTED DNA POLYMERASE HOMOLOG"/>
    <property type="match status" value="1"/>
</dbReference>
<reference evidence="4" key="2">
    <citation type="submission" date="2025-08" db="UniProtKB">
        <authorList>
            <consortium name="RefSeq"/>
        </authorList>
    </citation>
    <scope>IDENTIFICATION</scope>
</reference>
<reference evidence="3" key="1">
    <citation type="journal article" date="2014" name="Nat. Genet.">
        <title>The genome of the stress-tolerant wild tomato species Solanum pennellii.</title>
        <authorList>
            <person name="Bolger A."/>
            <person name="Scossa F."/>
            <person name="Bolger M.E."/>
            <person name="Lanz C."/>
            <person name="Maumus F."/>
            <person name="Tohge T."/>
            <person name="Quesneville H."/>
            <person name="Alseekh S."/>
            <person name="Sorensen I."/>
            <person name="Lichtenstein G."/>
            <person name="Fich E.A."/>
            <person name="Conte M."/>
            <person name="Keller H."/>
            <person name="Schneeberger K."/>
            <person name="Schwacke R."/>
            <person name="Ofner I."/>
            <person name="Vrebalov J."/>
            <person name="Xu Y."/>
            <person name="Osorio S."/>
            <person name="Aflitos S.A."/>
            <person name="Schijlen E."/>
            <person name="Jimenez-Gomez J.M."/>
            <person name="Ryngajllo M."/>
            <person name="Kimura S."/>
            <person name="Kumar R."/>
            <person name="Koenig D."/>
            <person name="Headland L.R."/>
            <person name="Maloof J.N."/>
            <person name="Sinha N."/>
            <person name="van Ham R.C."/>
            <person name="Lankhorst R.K."/>
            <person name="Mao L."/>
            <person name="Vogel A."/>
            <person name="Arsova B."/>
            <person name="Panstruga R."/>
            <person name="Fei Z."/>
            <person name="Rose J.K."/>
            <person name="Zamir D."/>
            <person name="Carrari F."/>
            <person name="Giovannoni J.J."/>
            <person name="Weigel D."/>
            <person name="Usadel B."/>
            <person name="Fernie A.R."/>
        </authorList>
    </citation>
    <scope>NUCLEOTIDE SEQUENCE [LARGE SCALE GENOMIC DNA]</scope>
    <source>
        <strain evidence="3">cv. LA0716</strain>
    </source>
</reference>
<dbReference type="GeneID" id="107006400"/>
<dbReference type="Proteomes" id="UP000694930">
    <property type="component" value="Chromosome 12"/>
</dbReference>
<feature type="domain" description="Reverse transcriptase" evidence="2">
    <location>
        <begin position="489"/>
        <end position="668"/>
    </location>
</feature>
<sequence length="877" mass="99686">MKILNEAHVPSKVTLSQLEKIAGRIFEVNHITFSDDELPKEGTGHNQSLHSTVKCELSYVTRVLIDGGSRANICPLSTLQKLNVSAERVRPNNVCVRAFDGSKTDVIGEIELVLTIGPVDLAVNFQVLDINASYNLLLGRPWVHRAGAVPSTLHQMIKFEYDRQEVIVHGEGDLSIYKDSSSPFIKANNENEALVYQAFEVVVIEHVLEGSVISKPKMPIASVMVVNELLKHGFEPGKGLGICLQGRAYPVSLRKSIGTFGLGYQPRFEDKMKEKNQKRDVWSLTKPIQPIYKSFIKARATESYQSSFPEPVMKVSEEMINYFQDLFVEVDMVELGEGASDKDVQFIGPDVKLNNWEATPLPVKESLGSLSFYADSSDMTCMQNFSPDHNIQSNLRPNIEIISQEIEYDEDRVFEEVRRDFNHFENKSNPNMSENVFASSYDDMPGLSTDMVVHKLPIDPNFPLIKQKLIKLKTDMSVIIKEEITKKLEAKVIQVAQYPSWLANIVPVPKKDGKVRMCVDYRDLNKASPKDDFPLPNIHILLDNCAKHEVASFVDCYAGYHQIIMDDEDAEKTSFITPWGTYCYRVMPFGLKNAGATYMRAMTTMFHDMMHREIEVYVDDVIIKSKKQSDHVKDLRRFFERLRRYNLKLNPAKCVFGVPSGKLLGFIVSRRGIELDPSKIKAIQELPPPKNKTEVMSLLGRLNYISRFVAQLTTTCEPIFKLLKKNVTVEWTEECREAFERIKNYLSNPPVLVPPEPGRPLILYMSVLDNSFGCELGQHDDTGEKERAIYYLSKKFTVYEAKYTLLERTCCALTWTAMKAQALADHLAENPSDEEYEPLKTYFPDEEISCIDEVIHDNNQGWKLFFDGASNRKGVGI</sequence>
<feature type="domain" description="G-patch" evidence="1">
    <location>
        <begin position="229"/>
        <end position="267"/>
    </location>
</feature>
<dbReference type="Gene3D" id="3.10.10.10">
    <property type="entry name" value="HIV Type 1 Reverse Transcriptase, subunit A, domain 1"/>
    <property type="match status" value="1"/>
</dbReference>
<dbReference type="InterPro" id="IPR000477">
    <property type="entry name" value="RT_dom"/>
</dbReference>
<proteinExistence type="predicted"/>
<name>A0ABM1V1I6_SOLPN</name>
<protein>
    <submittedName>
        <fullName evidence="4">Uncharacterized protein LOC107006400</fullName>
    </submittedName>
</protein>
<dbReference type="PROSITE" id="PS50174">
    <property type="entry name" value="G_PATCH"/>
    <property type="match status" value="1"/>
</dbReference>
<organism evidence="3 4">
    <name type="scientific">Solanum pennellii</name>
    <name type="common">Tomato</name>
    <name type="synonym">Lycopersicon pennellii</name>
    <dbReference type="NCBI Taxonomy" id="28526"/>
    <lineage>
        <taxon>Eukaryota</taxon>
        <taxon>Viridiplantae</taxon>
        <taxon>Streptophyta</taxon>
        <taxon>Embryophyta</taxon>
        <taxon>Tracheophyta</taxon>
        <taxon>Spermatophyta</taxon>
        <taxon>Magnoliopsida</taxon>
        <taxon>eudicotyledons</taxon>
        <taxon>Gunneridae</taxon>
        <taxon>Pentapetalae</taxon>
        <taxon>asterids</taxon>
        <taxon>lamiids</taxon>
        <taxon>Solanales</taxon>
        <taxon>Solanaceae</taxon>
        <taxon>Solanoideae</taxon>
        <taxon>Solaneae</taxon>
        <taxon>Solanum</taxon>
        <taxon>Solanum subgen. Lycopersicon</taxon>
    </lineage>
</organism>
<evidence type="ECO:0000313" key="4">
    <source>
        <dbReference type="RefSeq" id="XP_027769604.1"/>
    </source>
</evidence>
<evidence type="ECO:0000259" key="2">
    <source>
        <dbReference type="PROSITE" id="PS50878"/>
    </source>
</evidence>
<dbReference type="PANTHER" id="PTHR24559">
    <property type="entry name" value="TRANSPOSON TY3-I GAG-POL POLYPROTEIN"/>
    <property type="match status" value="1"/>
</dbReference>
<dbReference type="InterPro" id="IPR000467">
    <property type="entry name" value="G_patch_dom"/>
</dbReference>
<evidence type="ECO:0000259" key="1">
    <source>
        <dbReference type="PROSITE" id="PS50174"/>
    </source>
</evidence>
<dbReference type="Gene3D" id="3.30.70.270">
    <property type="match status" value="2"/>
</dbReference>
<dbReference type="InterPro" id="IPR041577">
    <property type="entry name" value="RT_RNaseH_2"/>
</dbReference>
<dbReference type="RefSeq" id="XP_027769604.1">
    <property type="nucleotide sequence ID" value="XM_027913803.1"/>
</dbReference>
<accession>A0ABM1V1I6</accession>
<dbReference type="CDD" id="cd00303">
    <property type="entry name" value="retropepsin_like"/>
    <property type="match status" value="1"/>
</dbReference>
<dbReference type="Pfam" id="PF00078">
    <property type="entry name" value="RVT_1"/>
    <property type="match status" value="1"/>
</dbReference>
<evidence type="ECO:0000313" key="3">
    <source>
        <dbReference type="Proteomes" id="UP000694930"/>
    </source>
</evidence>